<accession>A0A8G1ZD79</accession>
<organism evidence="1 2">
    <name type="scientific">Sphingobium cupriresistens</name>
    <dbReference type="NCBI Taxonomy" id="1132417"/>
    <lineage>
        <taxon>Bacteria</taxon>
        <taxon>Pseudomonadati</taxon>
        <taxon>Pseudomonadota</taxon>
        <taxon>Alphaproteobacteria</taxon>
        <taxon>Sphingomonadales</taxon>
        <taxon>Sphingomonadaceae</taxon>
        <taxon>Sphingobium</taxon>
    </lineage>
</organism>
<sequence>MPEAIRLKLCGNGSFVQHGVVAFLRFGRRHEPQGCVRSGLVAVHPLRLDLAPGVVQRQDPVRF</sequence>
<gene>
    <name evidence="1" type="ORF">EWH12_18065</name>
</gene>
<evidence type="ECO:0000313" key="2">
    <source>
        <dbReference type="Proteomes" id="UP000291572"/>
    </source>
</evidence>
<proteinExistence type="predicted"/>
<dbReference type="AlphaFoldDB" id="A0A8G1ZD79"/>
<reference evidence="1 2" key="1">
    <citation type="submission" date="2019-02" db="EMBL/GenBank/DDBJ databases">
        <authorList>
            <person name="Feng G."/>
        </authorList>
    </citation>
    <scope>NUCLEOTIDE SEQUENCE [LARGE SCALE GENOMIC DNA]</scope>
    <source>
        <strain evidence="1 2">CCTCC AB 2011146</strain>
    </source>
</reference>
<protein>
    <submittedName>
        <fullName evidence="1">Uncharacterized protein</fullName>
    </submittedName>
</protein>
<comment type="caution">
    <text evidence="1">The sequence shown here is derived from an EMBL/GenBank/DDBJ whole genome shotgun (WGS) entry which is preliminary data.</text>
</comment>
<dbReference type="Proteomes" id="UP000291572">
    <property type="component" value="Unassembled WGS sequence"/>
</dbReference>
<evidence type="ECO:0000313" key="1">
    <source>
        <dbReference type="EMBL" id="RYM07836.1"/>
    </source>
</evidence>
<dbReference type="EMBL" id="SEOO01000040">
    <property type="protein sequence ID" value="RYM07836.1"/>
    <property type="molecule type" value="Genomic_DNA"/>
</dbReference>
<name>A0A8G1ZD79_9SPHN</name>